<dbReference type="EMBL" id="PDCK01000044">
    <property type="protein sequence ID" value="PRQ22589.1"/>
    <property type="molecule type" value="Genomic_DNA"/>
</dbReference>
<gene>
    <name evidence="4" type="ORF">RchiOBHm_Chr6g0251971</name>
</gene>
<dbReference type="PROSITE" id="PS00329">
    <property type="entry name" value="HSP70_2"/>
    <property type="match status" value="1"/>
</dbReference>
<keyword evidence="1 3" id="KW-0547">Nucleotide-binding</keyword>
<dbReference type="FunFam" id="3.30.420.40:FF:000026">
    <property type="entry name" value="Heat shock protein 70"/>
    <property type="match status" value="1"/>
</dbReference>
<dbReference type="STRING" id="74649.A0A2P6PKZ2"/>
<organism evidence="4 5">
    <name type="scientific">Rosa chinensis</name>
    <name type="common">China rose</name>
    <dbReference type="NCBI Taxonomy" id="74649"/>
    <lineage>
        <taxon>Eukaryota</taxon>
        <taxon>Viridiplantae</taxon>
        <taxon>Streptophyta</taxon>
        <taxon>Embryophyta</taxon>
        <taxon>Tracheophyta</taxon>
        <taxon>Spermatophyta</taxon>
        <taxon>Magnoliopsida</taxon>
        <taxon>eudicotyledons</taxon>
        <taxon>Gunneridae</taxon>
        <taxon>Pentapetalae</taxon>
        <taxon>rosids</taxon>
        <taxon>fabids</taxon>
        <taxon>Rosales</taxon>
        <taxon>Rosaceae</taxon>
        <taxon>Rosoideae</taxon>
        <taxon>Rosoideae incertae sedis</taxon>
        <taxon>Rosa</taxon>
    </lineage>
</organism>
<dbReference type="SUPFAM" id="SSF53067">
    <property type="entry name" value="Actin-like ATPase domain"/>
    <property type="match status" value="2"/>
</dbReference>
<dbReference type="Proteomes" id="UP000238479">
    <property type="component" value="Chromosome 6"/>
</dbReference>
<evidence type="ECO:0000313" key="4">
    <source>
        <dbReference type="EMBL" id="PRQ22589.1"/>
    </source>
</evidence>
<evidence type="ECO:0000313" key="5">
    <source>
        <dbReference type="Proteomes" id="UP000238479"/>
    </source>
</evidence>
<dbReference type="Gene3D" id="3.30.420.40">
    <property type="match status" value="2"/>
</dbReference>
<dbReference type="FunFam" id="3.30.30.30:FF:000001">
    <property type="entry name" value="heat shock 70 kDa protein-like"/>
    <property type="match status" value="1"/>
</dbReference>
<comment type="caution">
    <text evidence="4">The sequence shown here is derived from an EMBL/GenBank/DDBJ whole genome shotgun (WGS) entry which is preliminary data.</text>
</comment>
<evidence type="ECO:0000256" key="1">
    <source>
        <dbReference type="ARBA" id="ARBA00022741"/>
    </source>
</evidence>
<reference evidence="4 5" key="1">
    <citation type="journal article" date="2018" name="Nat. Genet.">
        <title>The Rosa genome provides new insights in the design of modern roses.</title>
        <authorList>
            <person name="Bendahmane M."/>
        </authorList>
    </citation>
    <scope>NUCLEOTIDE SEQUENCE [LARGE SCALE GENOMIC DNA]</scope>
    <source>
        <strain evidence="5">cv. Old Blush</strain>
    </source>
</reference>
<dbReference type="Gramene" id="PRQ22589">
    <property type="protein sequence ID" value="PRQ22589"/>
    <property type="gene ID" value="RchiOBHm_Chr6g0251971"/>
</dbReference>
<dbReference type="PROSITE" id="PS00297">
    <property type="entry name" value="HSP70_1"/>
    <property type="match status" value="1"/>
</dbReference>
<keyword evidence="5" id="KW-1185">Reference proteome</keyword>
<dbReference type="PRINTS" id="PR00301">
    <property type="entry name" value="HEATSHOCK70"/>
</dbReference>
<dbReference type="Gene3D" id="3.90.640.10">
    <property type="entry name" value="Actin, Chain A, domain 4"/>
    <property type="match status" value="1"/>
</dbReference>
<dbReference type="InterPro" id="IPR029047">
    <property type="entry name" value="HSP70_peptide-bd_sf"/>
</dbReference>
<dbReference type="AlphaFoldDB" id="A0A2P6PKZ2"/>
<sequence>MGGHAIGIDLGTTYSCVAVWQQDRVEIIVNDQGNRTAPSYVAFTDTKRLVGDAALNQIIKNPTNTVFDAKRLIGRRFSDACVQSDLKLWPFKVIEGRNDKPIIVVKDKGQEKHFAAEEISSMVLSKMHKVAEAYIGSSVKNAVITVPAYFNGSQRQATKNAAKMAGLNVIRIINEPTAAAIAYGLDKKAGSESKRTVMIFDFGGGTIDVSLLVIGDGVFDVMATAGDTHLGGEDFDNKMVNYCAEQFKRKHDLDVSGNSRALTRLKNACEKAKRRLSFTSSVDIDIDCLDQGIDFNATITRAKFEQLNMNFFKKCMEPVKKCLSDACMDAGNVDDVVLAGGSSRIPKVQELLQDVFNGKELCKGINPDEAIAYGAAVQAAVLNGCGNQNGNRLQDAVLNGCGIPNGNRLKNFTLSDVTPFSLGTAVCRVHYDHDHNHDLPECNEMSVLIPRNSKVPFKMNKYFTTKSDNQDSMLISVFEGESKKVLYNNFMGEFELCDIPPAPKGVPTIDICFNIDADGILNVSAEVKSTGNKRGITINTKTRTS</sequence>
<dbReference type="GO" id="GO:0005524">
    <property type="term" value="F:ATP binding"/>
    <property type="evidence" value="ECO:0007669"/>
    <property type="project" value="UniProtKB-KW"/>
</dbReference>
<dbReference type="FunFam" id="3.90.640.10:FF:000002">
    <property type="entry name" value="Heat shock 70 kDa"/>
    <property type="match status" value="1"/>
</dbReference>
<dbReference type="PROSITE" id="PS01036">
    <property type="entry name" value="HSP70_3"/>
    <property type="match status" value="1"/>
</dbReference>
<accession>A0A2P6PKZ2</accession>
<dbReference type="GO" id="GO:0140662">
    <property type="term" value="F:ATP-dependent protein folding chaperone"/>
    <property type="evidence" value="ECO:0007669"/>
    <property type="project" value="InterPro"/>
</dbReference>
<keyword evidence="4" id="KW-0346">Stress response</keyword>
<dbReference type="Gene3D" id="3.30.30.30">
    <property type="match status" value="1"/>
</dbReference>
<proteinExistence type="inferred from homology"/>
<dbReference type="Pfam" id="PF00012">
    <property type="entry name" value="HSP70"/>
    <property type="match status" value="1"/>
</dbReference>
<comment type="similarity">
    <text evidence="3">Belongs to the heat shock protein 70 family.</text>
</comment>
<dbReference type="InterPro" id="IPR013126">
    <property type="entry name" value="Hsp_70_fam"/>
</dbReference>
<name>A0A2P6PKZ2_ROSCH</name>
<dbReference type="PANTHER" id="PTHR19375">
    <property type="entry name" value="HEAT SHOCK PROTEIN 70KDA"/>
    <property type="match status" value="1"/>
</dbReference>
<dbReference type="InterPro" id="IPR043129">
    <property type="entry name" value="ATPase_NBD"/>
</dbReference>
<protein>
    <submittedName>
        <fullName evidence="4">Putative Heat shock protein 70 family</fullName>
    </submittedName>
</protein>
<keyword evidence="2 3" id="KW-0067">ATP-binding</keyword>
<dbReference type="SUPFAM" id="SSF100920">
    <property type="entry name" value="Heat shock protein 70kD (HSP70), peptide-binding domain"/>
    <property type="match status" value="1"/>
</dbReference>
<dbReference type="Gene3D" id="2.60.34.10">
    <property type="entry name" value="Substrate Binding Domain Of DNAk, Chain A, domain 1"/>
    <property type="match status" value="1"/>
</dbReference>
<evidence type="ECO:0000256" key="3">
    <source>
        <dbReference type="RuleBase" id="RU003322"/>
    </source>
</evidence>
<dbReference type="InterPro" id="IPR018181">
    <property type="entry name" value="Heat_shock_70_CS"/>
</dbReference>
<evidence type="ECO:0000256" key="2">
    <source>
        <dbReference type="ARBA" id="ARBA00022840"/>
    </source>
</evidence>